<keyword evidence="2" id="KW-0808">Transferase</keyword>
<dbReference type="FunFam" id="2.60.200.30:FF:000009">
    <property type="entry name" value="Poly(P)/ATP NAD kinase"/>
    <property type="match status" value="1"/>
</dbReference>
<dbReference type="GO" id="GO:0019674">
    <property type="term" value="P:NAD+ metabolic process"/>
    <property type="evidence" value="ECO:0007669"/>
    <property type="project" value="InterPro"/>
</dbReference>
<name>A0A7S1YFA0_9STRA</name>
<dbReference type="Pfam" id="PF20143">
    <property type="entry name" value="NAD_kinase_C"/>
    <property type="match status" value="1"/>
</dbReference>
<dbReference type="InterPro" id="IPR002504">
    <property type="entry name" value="NADK"/>
</dbReference>
<feature type="compositionally biased region" description="Polar residues" evidence="8">
    <location>
        <begin position="57"/>
        <end position="69"/>
    </location>
</feature>
<keyword evidence="7" id="KW-0520">NAD</keyword>
<comment type="similarity">
    <text evidence="1">Belongs to the NAD kinase family.</text>
</comment>
<dbReference type="GO" id="GO:0006741">
    <property type="term" value="P:NADP+ biosynthetic process"/>
    <property type="evidence" value="ECO:0007669"/>
    <property type="project" value="InterPro"/>
</dbReference>
<evidence type="ECO:0000256" key="5">
    <source>
        <dbReference type="ARBA" id="ARBA00022840"/>
    </source>
</evidence>
<accession>A0A7S1YFA0</accession>
<evidence type="ECO:0000256" key="3">
    <source>
        <dbReference type="ARBA" id="ARBA00022741"/>
    </source>
</evidence>
<dbReference type="PANTHER" id="PTHR20275:SF0">
    <property type="entry name" value="NAD KINASE"/>
    <property type="match status" value="1"/>
</dbReference>
<sequence>MKFSVVKRSTLACLLCRTELGRCFLSTSRNGVGRRGRSETAPLFLQPYSGGDGENSIDLQNINSEGQENSPDESLPVVTPPTKRKRKKELIICDRESCETSLLREKLGSDNEFEFDGPATGQVCYVWNEELNERQLPPSVLFLVKRGGDDEKELVSVVANAVKELTKDKIKVLLAPDLAAKLKFKFGIDDSCSIELFEPGPYPGFGGNHVELTDSVMGSKAQKSIQINQPQPDLICTVGGDGLLLHASMLFPGPVPPILCVAGGSLGFLTPFSRDEMTDAIRVSLGTVQNKEEGDKWRQDRHFPDQQHDDIRPLQSMMQESLRSPSLGFGGRIHVSLRMRLDCRVINREGVVRARFNVLNDVVIDRGSSPYLAALECYCDNEHFTTIQADGLIVSTPTGSTAYSMSVGASIVHPAVNCVLMSAICPHVLSYRPTIFPDHVVLRCYVPDDARAEASVAFDGRYRRTLRRGDSVQVQMSRHPVPTINHSGHSGDWLSSLKRSFNFNTRARQRPL</sequence>
<evidence type="ECO:0000256" key="8">
    <source>
        <dbReference type="SAM" id="MobiDB-lite"/>
    </source>
</evidence>
<dbReference type="InterPro" id="IPR017437">
    <property type="entry name" value="ATP-NAD_kinase_PpnK-typ_C"/>
</dbReference>
<evidence type="ECO:0008006" key="10">
    <source>
        <dbReference type="Google" id="ProtNLM"/>
    </source>
</evidence>
<dbReference type="GO" id="GO:0003951">
    <property type="term" value="F:NAD+ kinase activity"/>
    <property type="evidence" value="ECO:0007669"/>
    <property type="project" value="InterPro"/>
</dbReference>
<evidence type="ECO:0000256" key="2">
    <source>
        <dbReference type="ARBA" id="ARBA00022679"/>
    </source>
</evidence>
<evidence type="ECO:0000256" key="1">
    <source>
        <dbReference type="ARBA" id="ARBA00010995"/>
    </source>
</evidence>
<keyword evidence="5" id="KW-0067">ATP-binding</keyword>
<gene>
    <name evidence="9" type="ORF">GOCE00092_LOCUS19602</name>
</gene>
<keyword evidence="3" id="KW-0547">Nucleotide-binding</keyword>
<dbReference type="Gene3D" id="3.40.50.10330">
    <property type="entry name" value="Probable inorganic polyphosphate/atp-NAD kinase, domain 1"/>
    <property type="match status" value="1"/>
</dbReference>
<dbReference type="GO" id="GO:0005524">
    <property type="term" value="F:ATP binding"/>
    <property type="evidence" value="ECO:0007669"/>
    <property type="project" value="UniProtKB-KW"/>
</dbReference>
<keyword evidence="6" id="KW-0521">NADP</keyword>
<proteinExistence type="inferred from homology"/>
<dbReference type="Gene3D" id="2.60.200.30">
    <property type="entry name" value="Probable inorganic polyphosphate/atp-NAD kinase, domain 2"/>
    <property type="match status" value="1"/>
</dbReference>
<evidence type="ECO:0000256" key="6">
    <source>
        <dbReference type="ARBA" id="ARBA00022857"/>
    </source>
</evidence>
<evidence type="ECO:0000256" key="4">
    <source>
        <dbReference type="ARBA" id="ARBA00022777"/>
    </source>
</evidence>
<protein>
    <recommendedName>
        <fullName evidence="10">NAD(+) kinase</fullName>
    </recommendedName>
</protein>
<evidence type="ECO:0000313" key="9">
    <source>
        <dbReference type="EMBL" id="CAD9296692.1"/>
    </source>
</evidence>
<feature type="region of interest" description="Disordered" evidence="8">
    <location>
        <begin position="42"/>
        <end position="83"/>
    </location>
</feature>
<dbReference type="PANTHER" id="PTHR20275">
    <property type="entry name" value="NAD KINASE"/>
    <property type="match status" value="1"/>
</dbReference>
<evidence type="ECO:0000256" key="7">
    <source>
        <dbReference type="ARBA" id="ARBA00023027"/>
    </source>
</evidence>
<dbReference type="SUPFAM" id="SSF111331">
    <property type="entry name" value="NAD kinase/diacylglycerol kinase-like"/>
    <property type="match status" value="2"/>
</dbReference>
<organism evidence="9">
    <name type="scientific">Grammatophora oceanica</name>
    <dbReference type="NCBI Taxonomy" id="210454"/>
    <lineage>
        <taxon>Eukaryota</taxon>
        <taxon>Sar</taxon>
        <taxon>Stramenopiles</taxon>
        <taxon>Ochrophyta</taxon>
        <taxon>Bacillariophyta</taxon>
        <taxon>Fragilariophyceae</taxon>
        <taxon>Fragilariophycidae</taxon>
        <taxon>Rhabdonematales</taxon>
        <taxon>Grammatophoraceae</taxon>
        <taxon>Grammatophora</taxon>
    </lineage>
</organism>
<dbReference type="Pfam" id="PF01513">
    <property type="entry name" value="NAD_kinase"/>
    <property type="match status" value="1"/>
</dbReference>
<dbReference type="InterPro" id="IPR017438">
    <property type="entry name" value="ATP-NAD_kinase_N"/>
</dbReference>
<dbReference type="InterPro" id="IPR016064">
    <property type="entry name" value="NAD/diacylglycerol_kinase_sf"/>
</dbReference>
<reference evidence="9" key="1">
    <citation type="submission" date="2021-01" db="EMBL/GenBank/DDBJ databases">
        <authorList>
            <person name="Corre E."/>
            <person name="Pelletier E."/>
            <person name="Niang G."/>
            <person name="Scheremetjew M."/>
            <person name="Finn R."/>
            <person name="Kale V."/>
            <person name="Holt S."/>
            <person name="Cochrane G."/>
            <person name="Meng A."/>
            <person name="Brown T."/>
            <person name="Cohen L."/>
        </authorList>
    </citation>
    <scope>NUCLEOTIDE SEQUENCE</scope>
    <source>
        <strain evidence="9">CCMP 410</strain>
    </source>
</reference>
<dbReference type="AlphaFoldDB" id="A0A7S1YFA0"/>
<dbReference type="EMBL" id="HBGK01037806">
    <property type="protein sequence ID" value="CAD9296692.1"/>
    <property type="molecule type" value="Transcribed_RNA"/>
</dbReference>
<keyword evidence="4" id="KW-0418">Kinase</keyword>
<dbReference type="HAMAP" id="MF_00361">
    <property type="entry name" value="NAD_kinase"/>
    <property type="match status" value="1"/>
</dbReference>